<keyword evidence="3" id="KW-1185">Reference proteome</keyword>
<sequence>MPEAERLHFIGLLQGPTPDDYLKFMERHNGGEGPIGNESYLALFRLDAVPEYNTSLKDLYSITNYTVFASDGGNAIFAFNRAGEVIEFDLIGLGPDEAIKHGDSFLSFLKLLP</sequence>
<gene>
    <name evidence="2" type="ORF">I2I01_03420</name>
</gene>
<dbReference type="AlphaFoldDB" id="A0A931FID2"/>
<name>A0A931FID2_9BACT</name>
<dbReference type="EMBL" id="JADQDP010000001">
    <property type="protein sequence ID" value="MBF9140668.1"/>
    <property type="molecule type" value="Genomic_DNA"/>
</dbReference>
<proteinExistence type="predicted"/>
<feature type="domain" description="Knr4/Smi1-like" evidence="1">
    <location>
        <begin position="18"/>
        <end position="110"/>
    </location>
</feature>
<reference evidence="2 3" key="1">
    <citation type="submission" date="2020-11" db="EMBL/GenBank/DDBJ databases">
        <authorList>
            <person name="Kim M.K."/>
        </authorList>
    </citation>
    <scope>NUCLEOTIDE SEQUENCE [LARGE SCALE GENOMIC DNA]</scope>
    <source>
        <strain evidence="2 3">BT439</strain>
    </source>
</reference>
<protein>
    <submittedName>
        <fullName evidence="2">SMI1/KNR4 family protein</fullName>
    </submittedName>
</protein>
<dbReference type="RefSeq" id="WP_196285009.1">
    <property type="nucleotide sequence ID" value="NZ_JADQDP010000001.1"/>
</dbReference>
<organism evidence="2 3">
    <name type="scientific">Hymenobacter properus</name>
    <dbReference type="NCBI Taxonomy" id="2791026"/>
    <lineage>
        <taxon>Bacteria</taxon>
        <taxon>Pseudomonadati</taxon>
        <taxon>Bacteroidota</taxon>
        <taxon>Cytophagia</taxon>
        <taxon>Cytophagales</taxon>
        <taxon>Hymenobacteraceae</taxon>
        <taxon>Hymenobacter</taxon>
    </lineage>
</organism>
<evidence type="ECO:0000313" key="3">
    <source>
        <dbReference type="Proteomes" id="UP000645610"/>
    </source>
</evidence>
<evidence type="ECO:0000313" key="2">
    <source>
        <dbReference type="EMBL" id="MBF9140668.1"/>
    </source>
</evidence>
<dbReference type="Pfam" id="PF09346">
    <property type="entry name" value="SMI1_KNR4"/>
    <property type="match status" value="1"/>
</dbReference>
<evidence type="ECO:0000259" key="1">
    <source>
        <dbReference type="Pfam" id="PF09346"/>
    </source>
</evidence>
<dbReference type="SUPFAM" id="SSF160631">
    <property type="entry name" value="SMI1/KNR4-like"/>
    <property type="match status" value="1"/>
</dbReference>
<dbReference type="InterPro" id="IPR037883">
    <property type="entry name" value="Knr4/Smi1-like_sf"/>
</dbReference>
<comment type="caution">
    <text evidence="2">The sequence shown here is derived from an EMBL/GenBank/DDBJ whole genome shotgun (WGS) entry which is preliminary data.</text>
</comment>
<dbReference type="InterPro" id="IPR018958">
    <property type="entry name" value="Knr4/Smi1-like_dom"/>
</dbReference>
<accession>A0A931FID2</accession>
<dbReference type="Gene3D" id="3.40.1580.10">
    <property type="entry name" value="SMI1/KNR4-like"/>
    <property type="match status" value="1"/>
</dbReference>
<dbReference type="Proteomes" id="UP000645610">
    <property type="component" value="Unassembled WGS sequence"/>
</dbReference>